<name>A0ABR0E3A1_ZASCE</name>
<feature type="domain" description="Carrier" evidence="5">
    <location>
        <begin position="3226"/>
        <end position="3300"/>
    </location>
</feature>
<dbReference type="NCBIfam" id="NF003417">
    <property type="entry name" value="PRK04813.1"/>
    <property type="match status" value="3"/>
</dbReference>
<evidence type="ECO:0000259" key="5">
    <source>
        <dbReference type="PROSITE" id="PS50075"/>
    </source>
</evidence>
<accession>A0ABR0E3A1</accession>
<feature type="domain" description="Carrier" evidence="5">
    <location>
        <begin position="3780"/>
        <end position="3853"/>
    </location>
</feature>
<evidence type="ECO:0000313" key="7">
    <source>
        <dbReference type="Proteomes" id="UP001305779"/>
    </source>
</evidence>
<dbReference type="Pfam" id="PF00501">
    <property type="entry name" value="AMP-binding"/>
    <property type="match status" value="3"/>
</dbReference>
<keyword evidence="1" id="KW-0596">Phosphopantetheine</keyword>
<comment type="caution">
    <text evidence="6">The sequence shown here is derived from an EMBL/GenBank/DDBJ whole genome shotgun (WGS) entry which is preliminary data.</text>
</comment>
<dbReference type="InterPro" id="IPR020845">
    <property type="entry name" value="AMP-binding_CS"/>
</dbReference>
<feature type="compositionally biased region" description="Low complexity" evidence="4">
    <location>
        <begin position="1803"/>
        <end position="1815"/>
    </location>
</feature>
<dbReference type="Proteomes" id="UP001305779">
    <property type="component" value="Unassembled WGS sequence"/>
</dbReference>
<dbReference type="PROSITE" id="PS50075">
    <property type="entry name" value="CARRIER"/>
    <property type="match status" value="6"/>
</dbReference>
<reference evidence="6 7" key="1">
    <citation type="journal article" date="2023" name="G3 (Bethesda)">
        <title>A chromosome-level genome assembly of Zasmidium syzygii isolated from banana leaves.</title>
        <authorList>
            <person name="van Westerhoven A.C."/>
            <person name="Mehrabi R."/>
            <person name="Talebi R."/>
            <person name="Steentjes M.B.F."/>
            <person name="Corcolon B."/>
            <person name="Chong P.A."/>
            <person name="Kema G.H.J."/>
            <person name="Seidl M.F."/>
        </authorList>
    </citation>
    <scope>NUCLEOTIDE SEQUENCE [LARGE SCALE GENOMIC DNA]</scope>
    <source>
        <strain evidence="6 7">P124</strain>
    </source>
</reference>
<dbReference type="InterPro" id="IPR000873">
    <property type="entry name" value="AMP-dep_synth/lig_dom"/>
</dbReference>
<dbReference type="InterPro" id="IPR009081">
    <property type="entry name" value="PP-bd_ACP"/>
</dbReference>
<feature type="region of interest" description="Disordered" evidence="4">
    <location>
        <begin position="1578"/>
        <end position="1601"/>
    </location>
</feature>
<dbReference type="Pfam" id="PF00668">
    <property type="entry name" value="Condensation"/>
    <property type="match status" value="6"/>
</dbReference>
<evidence type="ECO:0000313" key="6">
    <source>
        <dbReference type="EMBL" id="KAK4495598.1"/>
    </source>
</evidence>
<evidence type="ECO:0000256" key="3">
    <source>
        <dbReference type="ARBA" id="ARBA00022598"/>
    </source>
</evidence>
<keyword evidence="2" id="KW-0597">Phosphoprotein</keyword>
<proteinExistence type="predicted"/>
<dbReference type="Gene3D" id="3.30.300.30">
    <property type="match status" value="3"/>
</dbReference>
<dbReference type="InterPro" id="IPR036736">
    <property type="entry name" value="ACP-like_sf"/>
</dbReference>
<dbReference type="InterPro" id="IPR006162">
    <property type="entry name" value="Ppantetheine_attach_site"/>
</dbReference>
<gene>
    <name evidence="6" type="ORF">PRZ48_012866</name>
</gene>
<dbReference type="InterPro" id="IPR010071">
    <property type="entry name" value="AA_adenyl_dom"/>
</dbReference>
<organism evidence="6 7">
    <name type="scientific">Zasmidium cellare</name>
    <name type="common">Wine cellar mold</name>
    <name type="synonym">Racodium cellare</name>
    <dbReference type="NCBI Taxonomy" id="395010"/>
    <lineage>
        <taxon>Eukaryota</taxon>
        <taxon>Fungi</taxon>
        <taxon>Dikarya</taxon>
        <taxon>Ascomycota</taxon>
        <taxon>Pezizomycotina</taxon>
        <taxon>Dothideomycetes</taxon>
        <taxon>Dothideomycetidae</taxon>
        <taxon>Mycosphaerellales</taxon>
        <taxon>Mycosphaerellaceae</taxon>
        <taxon>Zasmidium</taxon>
    </lineage>
</organism>
<dbReference type="SUPFAM" id="SSF56801">
    <property type="entry name" value="Acetyl-CoA synthetase-like"/>
    <property type="match status" value="3"/>
</dbReference>
<evidence type="ECO:0000256" key="4">
    <source>
        <dbReference type="SAM" id="MobiDB-lite"/>
    </source>
</evidence>
<dbReference type="InterPro" id="IPR001242">
    <property type="entry name" value="Condensation_dom"/>
</dbReference>
<dbReference type="Gene3D" id="3.40.50.12780">
    <property type="entry name" value="N-terminal domain of ligase-like"/>
    <property type="match status" value="3"/>
</dbReference>
<dbReference type="InterPro" id="IPR023213">
    <property type="entry name" value="CAT-like_dom_sf"/>
</dbReference>
<feature type="domain" description="Carrier" evidence="5">
    <location>
        <begin position="530"/>
        <end position="604"/>
    </location>
</feature>
<evidence type="ECO:0000256" key="2">
    <source>
        <dbReference type="ARBA" id="ARBA00022553"/>
    </source>
</evidence>
<keyword evidence="7" id="KW-1185">Reference proteome</keyword>
<protein>
    <recommendedName>
        <fullName evidence="5">Carrier domain-containing protein</fullName>
    </recommendedName>
</protein>
<dbReference type="InterPro" id="IPR020806">
    <property type="entry name" value="PKS_PP-bd"/>
</dbReference>
<dbReference type="SMART" id="SM01294">
    <property type="entry name" value="PKS_PP_betabranch"/>
    <property type="match status" value="1"/>
</dbReference>
<sequence length="4865" mass="535657">METGLSISNPHPRRLPGPELLHELVPRDHQEGVAAVEHAVEDGSIISLGYGELHEKAEALARRIAEVVKRCQHQRDRFIVPILIPQSLDLYISQLASLKAGGAFCPIVLDAPEERLRFILQDTGASVLLTTTSFQPQLPTFDGIEIIAVDDGHQTTDSEPLNRHIRPQDAAYVMYTSGSTGKPKGVIISHSAVSQALLAHDEHIPKFSRFLQFASPTFDVSVFEIFFPWYRQRTLISCDRRRLLNDLPAAINDLRIDACELTPSVASSLLRGRASVPSLKVLLTIGEMLKPSVVEDFGGSASEIAILHGMYGPTEATIHCTLQTSFPKDMACGTIGSPLETVSAFVVKIPDENSSQSPALEILKLGEEGELAVGGHQLADGYLNREEQTKAAFVEHPEYGLLYRTGDRARMLPDGKLECLGRISNGQVKLRGQRIELGEVEHAASRTSGCRDVVAEVIQGILVVFCVAENATATKSSVLKTCRKWLPSFMVPGEVIILDALPYLASGKCDRKALRQRHAESQDDDEDESAQYSETTRRVVDVLVHVLGTEVNARSSLPGLGVDSLLSIRITASLRKAGFRQLDATEILSANTPLDIAQMLNGGEQNHDEAMVNRPHRKAVKEALTQAMSAESLLELEDYFPCTPTQIAMLAETHKQADAYCNWAEFQVARSFSLSNLTEAIRELIRAHPMLRSGFVPINSTQWSFATVIWQESRPQQVRETATFNHDFALENEEDLLHPCSFQLMLTQEGVRILFQAHHAVYDQWSSDLLRVHLDAILEGQRIQTPTSFGLVADYHAEMLQEGVLPSTMDFWQQALRDASPTTLPLLQAQQVPPSLSRTSWRETNQDSSSLRSLSQQLKCSPPAILQAAWALLLGSYTGTPDITFGSVFSGRNIPVTGVDEVFGPCLTTLPLRIDTDTANTCADLVGALTERTRAMQKHIWTPPTSIRQAAGIMPGATLFDTLFIWQESIFSEKLERSGVEMIDSQDRLEFNLVLEFEPTPANIKMRATYQQSIISLEQVDVLLQQLDALVSVISASPQSPLKDVWSTISPDVLSIANPNPSTYSDMFELTSVIQRHAAGNPSATAILFAEALSDEGFRTTSISYSELDARANRMAHHFIAAGLNPEGLVCICMEKCIDLYVAMLASFKAGAGYLPLVPDTPSARVKAVLGQVSTDLCVCDADTIQLFERLTTAPVIDISNANVSKFPSTPPAVTQVGSRISYAVFTSGSTGEPKGVAVTMDNLKGNLGVLGELYQVQTGDRLLQACSQAFDVSVFEIFFAFYSGMCLCTATKEIMFHDFEGSIRNLQATHLSLTPTVAALVQPENVPSVKFLVTAGEGITEKVHLLWSGKGLHQGYGPSETTNICSVKMNHSPRDVLGNIGPPFRNTSAFVLSPSDEFSILPAGAYGEYAFGGEQVFRGYIGRDDLNSVKIINHPQYGRVYKSGDMGRILPDGTLLIAGRLDDQVKIRGNRVELGEINAIVSDHPEVLDCTTIVLGEGSTTQTLVTFFVPVSSRQHSSSSLSVVDVSSSTTSEIFSRLEDALPSYMLPSTLLPVNELPITSQGKLDKRLLQQALNSLSSSDRDKLSRSHQVSSGDAPASPMEAAMAEKLAQVLEVPVANISRDTSFFALGLNSLNAMQFARLLQKSLKAVLGVTAVMKHSSIARLAQAISGSSSGDIVEDMNNDLEIFSADVLQEIQSSLARRDLQVEAILPCTPLQEAMLSASVSKRGEAYCNTTKLSVSGDLDKLRSIWDNMMERHAILRTTFVGTTSAFYPYAQVVSRTPFQVWQNVRKDSTEANGMPNGHTNGYTNGHTTHMPKLPSATPESPFAIYQDGHELYLQMHHAIYDGISVANLFAEMEQLYRAEELPPPVSFEPFLAEVMRQNGDQARQFWSQRFRGFYPSLFPQQKEMVEESEAVLDRTVAIEAQYLQAFCARHGCTTLSVFQAAWVKTLACAQQVSDLCFGNVVSGRSVPVADVDRLVAPCFNTVPLRSQVQHVRTNLGLIQDLHRINIDTLPFQLTGPRQIQALSQTPSQHLFDSLLLLQPEQEESDLWRVEEDSMDMGIPLALEIIPRDDAHELFLHYMPSAVSHALASSLADGFVAALMSCVRYASSAPDHFLNFEKRRIEGRLQSENKSTIANGKHDDAAFDDREWTETEEAIRKAFSKLAGVERERISKQTSLYRIGLDSLNAVQVASVLRQQGFKLDAADVMQYQTPTALASFLDSKQNDGTPQRAAVNLSAFDRKHRAKIAKDLNLDEDLVEAVRPCTPTQSGMLAQFIQAQGALYMGHSVYSIPKSVSFEAVRAAWAAVEHKHKVLRMGFYQTDDANTPFAMAIYKPGQLFDKVDLSHSLPEAASFEQYAREDVIEALHLPAWRLYLDASREHRKMCLSLHHALYDADSLQILLTDFSKAIRGQSLGPVVEIDQAIVCQIAGAGENKAVAEKFWKETLESSRTVKFPNLTPTIVTESSANTIRHSSNISMATVDDFCRAKGVTIQALGQTAWAMLLAQYLGEPEVTFGTVFSGSFSTSQAVAFPAISTLPVYCNTSKDTANIIHDMVTYNASIQRHRFTPLADIQRYAGSAGQALFDTIFVYQKSAEDAESRFDWQAITDDLGIDYIASLEMETPDSGNVQLRLTHDMQSIPADHASLMVRQFDSILRGILEVDQDRAKEIDLLSFAPPKVASIPCSVDLLHQFVERGAKNHPDAPALEFIYALEGGEKSRKKWTYKQLEERSNQVANLIQQRGVKPGGIVAVCMAKCAEASFAFVGILKAGCAFLAMDPDLPPARRSFIMEDSESQLLFVDAGKLDEELDKVVPNVELTEDLLSKLPSSPVSVPAIRPDSTSYCLYTSGTTGTPKGCELTHENAVQAMMSFQRLFAGHWDQNSRWLQFASYWFDVSVLEQFWSWSVGITVVGAPRDVVLEDLAGFIQQANITHIDLTPSLARLLTPDQVPSLHNHVFITGGEALKQEIIDRWGPYETICNGYGPTEATIGVTMNPFIGKDAKPSNIGPPFDNVGAYVFAPGTDEIVLRGAVGELCVSGKLVGKGYLNRPDLTAKAFPYLERHGERVYRTGDLVRLLADGSVSFTGRADTQAKLRGQRLEIDEIDSVIKSSASTISDVASLVVKSKEGSREMLVSFIVNDNVRSKEMHTSTTDDSLELVQQADQACRDRLPGYMVPTHIIPLTRLPLTVNNKVDTKRLVALFESMTTQDLQQLKGSNATRRELQPTEQKIAEVLARLLSIEASDMTPDSNFFSLGLSSVSAINFATALKRSGLKDVSVAMIMKHPSIQGLSRALSKDNEEGQAERNAVKQSQLTMSAFARRHRGTVMKILSVEASQIEAVAPCTPLQEGLLVESMKSDRRPYFNQFWYDVTAMDIARLIVALERLKELVPMLRTVFLNTDEGFAQAVLREKSWRPEAVEVKDDNFEDVLKQRKRDWIQSATYDSLRPLEVSIVKSSEKTVLAFHAHHALYDGFSWDLMMGRLEQVYQSTNIIDCGPSFIEALPYGPLCHRPEARSFWQQRLQDTQFVPLAAESGAAKDGNGDLFTSKTLRFETNLEAVRRDLAVSHQAVLQAAFTIALHQLSPRTQSFGLVLSGRSISFDRADEVIGPMFNTIPYAVDLNDTDGWKELLLRCQQSNAAVVPFQHTPLRDIRKFCGRHPSDPMFDVLFVFQRPNGTDQESPFKPIETNSSAEYPLAVEIELDGSNKMTITIAAQKQYATTASLDKLAANIEAALDCIAQSIDQKISNKFNVETQRSSGMHHGESTQIPQLDGATDFEWTPEATSIRQSIAELAGCETDDVTEYTGIFTLGLDSIDAVKLGSRLKKAGLSIPVSQILKAQTIPKMLEASQSNKVESSTPSADTKLATLERQLEALLKTLDEDVQERIERILPATPGQEALVADMIRSEFGQYYNSDVLRINDDVDTDRLKAAWQAVVDASPILRTSFVEAANPDIEAVFAQVVHRPTKVQFTELSAATVEELSDYIEQTRINVMSTLATESPFRLGLAKVQTQPFLVISMAHAQYDGHSLALLHEDVAKAYSGVFKPRPIYDAAVDLALDATTDKALHFWKDTLSGAQVTRITDIEEPPTARTHRAERAISITASKARTFCKSHGVSLQALTQATWALLLSSYTKHLEVIFGIVLACRDSEEAEAILFPAMNTIPMRASLHGTGSDMVRYIQGINNDARPYQRTPLRAIQSACSGVVQLPNSPPAQGGLFDSLFIYQQRPDEGEDQPSLYESVNTNSNVEYPVAVEGEAVGDELIVRVACKSHVFDERGTRSLLQKFDHVLDYLVKTPEKPTVSFSNDLVSICGLPGFKLKDDVLVGKTNDNGPIDETSNSDAELPDESDIRAALAQVAKVSEDEVSSYTKMEAIGIDSISAIKVTALLRKQSIKLPVSSILKAQTPRRMAELVESNTATPASTTSSMELIQKHLNGIDAARVAEANGIDPDNVESVLPATAGQLYMLFMWRKTDGELFYPTFSYRLKTQGHHEDIKAAWNEVVSRNPILRTVLVPGHNKTPLLQLVFKQPSRSMSQPMVDFQLKKTGDGHTISLGIHHALYDAVSLPLLMQELESALDGTSPQTPRITFQDFVASALSPEAQAAKEDFWTRYLRDARPATLKQPKSAATRKVQIFRPQAFTSCSGLEKHCRAAGVSVQALLFGIYAKIYASLASQGQDVVFGIYLANRSHLPELDRLAAPTLNLLPLLVRSPQTTDLIELAKKIDSDLRDIGSTAPSSASLAEIADWTGVKVESFVNFLKLPEQNDTSISENPGTRIEAIEEWTQDTSHVIEPERPGKDSMPAELRHFKPDDAYQHAVDVELSMANGKLSIGLFCLEEMLGLQEAERFAGEMVRGLEGVVEGKD</sequence>
<dbReference type="CDD" id="cd05918">
    <property type="entry name" value="A_NRPS_SidN3_like"/>
    <property type="match status" value="3"/>
</dbReference>
<dbReference type="CDD" id="cd19542">
    <property type="entry name" value="CT_NRPS-like"/>
    <property type="match status" value="1"/>
</dbReference>
<dbReference type="SUPFAM" id="SSF52777">
    <property type="entry name" value="CoA-dependent acyltransferases"/>
    <property type="match status" value="12"/>
</dbReference>
<feature type="domain" description="Carrier" evidence="5">
    <location>
        <begin position="4342"/>
        <end position="4418"/>
    </location>
</feature>
<keyword evidence="3" id="KW-0436">Ligase</keyword>
<dbReference type="PROSITE" id="PS00455">
    <property type="entry name" value="AMP_BINDING"/>
    <property type="match status" value="1"/>
</dbReference>
<dbReference type="InterPro" id="IPR042099">
    <property type="entry name" value="ANL_N_sf"/>
</dbReference>
<dbReference type="PANTHER" id="PTHR45527">
    <property type="entry name" value="NONRIBOSOMAL PEPTIDE SYNTHETASE"/>
    <property type="match status" value="1"/>
</dbReference>
<feature type="domain" description="Carrier" evidence="5">
    <location>
        <begin position="1597"/>
        <end position="1674"/>
    </location>
</feature>
<dbReference type="InterPro" id="IPR045851">
    <property type="entry name" value="AMP-bd_C_sf"/>
</dbReference>
<dbReference type="Gene3D" id="3.30.559.30">
    <property type="entry name" value="Nonribosomal peptide synthetase, condensation domain"/>
    <property type="match status" value="6"/>
</dbReference>
<feature type="region of interest" description="Disordered" evidence="4">
    <location>
        <begin position="1795"/>
        <end position="1815"/>
    </location>
</feature>
<dbReference type="Gene3D" id="1.10.1200.10">
    <property type="entry name" value="ACP-like"/>
    <property type="match status" value="6"/>
</dbReference>
<dbReference type="PANTHER" id="PTHR45527:SF1">
    <property type="entry name" value="FATTY ACID SYNTHASE"/>
    <property type="match status" value="1"/>
</dbReference>
<dbReference type="SUPFAM" id="SSF47336">
    <property type="entry name" value="ACP-like"/>
    <property type="match status" value="6"/>
</dbReference>
<dbReference type="NCBIfam" id="TIGR01733">
    <property type="entry name" value="AA-adenyl-dom"/>
    <property type="match status" value="2"/>
</dbReference>
<dbReference type="EMBL" id="JAXOVC010000011">
    <property type="protein sequence ID" value="KAK4495598.1"/>
    <property type="molecule type" value="Genomic_DNA"/>
</dbReference>
<dbReference type="PROSITE" id="PS00012">
    <property type="entry name" value="PHOSPHOPANTETHEINE"/>
    <property type="match status" value="3"/>
</dbReference>
<dbReference type="Gene3D" id="3.30.559.10">
    <property type="entry name" value="Chloramphenicol acetyltransferase-like domain"/>
    <property type="match status" value="7"/>
</dbReference>
<feature type="domain" description="Carrier" evidence="5">
    <location>
        <begin position="2152"/>
        <end position="2228"/>
    </location>
</feature>
<dbReference type="SMART" id="SM00823">
    <property type="entry name" value="PKS_PP"/>
    <property type="match status" value="6"/>
</dbReference>
<evidence type="ECO:0000256" key="1">
    <source>
        <dbReference type="ARBA" id="ARBA00022450"/>
    </source>
</evidence>
<dbReference type="Pfam" id="PF00550">
    <property type="entry name" value="PP-binding"/>
    <property type="match status" value="6"/>
</dbReference>